<protein>
    <submittedName>
        <fullName evidence="1 2">Uncharacterized protein</fullName>
    </submittedName>
</protein>
<organism evidence="1">
    <name type="scientific">Physcomitrium patens</name>
    <name type="common">Spreading-leaved earth moss</name>
    <name type="synonym">Physcomitrella patens</name>
    <dbReference type="NCBI Taxonomy" id="3218"/>
    <lineage>
        <taxon>Eukaryota</taxon>
        <taxon>Viridiplantae</taxon>
        <taxon>Streptophyta</taxon>
        <taxon>Embryophyta</taxon>
        <taxon>Bryophyta</taxon>
        <taxon>Bryophytina</taxon>
        <taxon>Bryopsida</taxon>
        <taxon>Funariidae</taxon>
        <taxon>Funariales</taxon>
        <taxon>Funariaceae</taxon>
        <taxon>Physcomitrium</taxon>
    </lineage>
</organism>
<reference evidence="1 3" key="1">
    <citation type="journal article" date="2008" name="Science">
        <title>The Physcomitrella genome reveals evolutionary insights into the conquest of land by plants.</title>
        <authorList>
            <person name="Rensing S."/>
            <person name="Lang D."/>
            <person name="Zimmer A."/>
            <person name="Terry A."/>
            <person name="Salamov A."/>
            <person name="Shapiro H."/>
            <person name="Nishiyama T."/>
            <person name="Perroud P.-F."/>
            <person name="Lindquist E."/>
            <person name="Kamisugi Y."/>
            <person name="Tanahashi T."/>
            <person name="Sakakibara K."/>
            <person name="Fujita T."/>
            <person name="Oishi K."/>
            <person name="Shin-I T."/>
            <person name="Kuroki Y."/>
            <person name="Toyoda A."/>
            <person name="Suzuki Y."/>
            <person name="Hashimoto A."/>
            <person name="Yamaguchi K."/>
            <person name="Sugano A."/>
            <person name="Kohara Y."/>
            <person name="Fujiyama A."/>
            <person name="Anterola A."/>
            <person name="Aoki S."/>
            <person name="Ashton N."/>
            <person name="Barbazuk W.B."/>
            <person name="Barker E."/>
            <person name="Bennetzen J."/>
            <person name="Bezanilla M."/>
            <person name="Blankenship R."/>
            <person name="Cho S.H."/>
            <person name="Dutcher S."/>
            <person name="Estelle M."/>
            <person name="Fawcett J.A."/>
            <person name="Gundlach H."/>
            <person name="Hanada K."/>
            <person name="Heyl A."/>
            <person name="Hicks K.A."/>
            <person name="Hugh J."/>
            <person name="Lohr M."/>
            <person name="Mayer K."/>
            <person name="Melkozernov A."/>
            <person name="Murata T."/>
            <person name="Nelson D."/>
            <person name="Pils B."/>
            <person name="Prigge M."/>
            <person name="Reiss B."/>
            <person name="Renner T."/>
            <person name="Rombauts S."/>
            <person name="Rushton P."/>
            <person name="Sanderfoot A."/>
            <person name="Schween G."/>
            <person name="Shiu S.-H."/>
            <person name="Stueber K."/>
            <person name="Theodoulou F.L."/>
            <person name="Tu H."/>
            <person name="Van de Peer Y."/>
            <person name="Verrier P.J."/>
            <person name="Waters E."/>
            <person name="Wood A."/>
            <person name="Yang L."/>
            <person name="Cove D."/>
            <person name="Cuming A."/>
            <person name="Hasebe M."/>
            <person name="Lucas S."/>
            <person name="Mishler D.B."/>
            <person name="Reski R."/>
            <person name="Grigoriev I."/>
            <person name="Quatrano R.S."/>
            <person name="Boore J.L."/>
        </authorList>
    </citation>
    <scope>NUCLEOTIDE SEQUENCE [LARGE SCALE GENOMIC DNA]</scope>
    <source>
        <strain evidence="2 3">cv. Gransden 2004</strain>
    </source>
</reference>
<reference evidence="2" key="3">
    <citation type="submission" date="2020-12" db="UniProtKB">
        <authorList>
            <consortium name="EnsemblPlants"/>
        </authorList>
    </citation>
    <scope>IDENTIFICATION</scope>
</reference>
<name>A0A2K1IVA1_PHYPA</name>
<dbReference type="InParanoid" id="A0A2K1IVA1"/>
<evidence type="ECO:0000313" key="1">
    <source>
        <dbReference type="EMBL" id="PNR33207.1"/>
    </source>
</evidence>
<dbReference type="AlphaFoldDB" id="A0A2K1IVA1"/>
<sequence>MCVFFDSVDASEKEGQGRSWWESTGAKYPVFWLVGSAQLLAQDLKTKEKGIGNTCQLSDAFPWKPCHFSGIIPWGAAWNYSPFEHCSNWKKKCCVIYMWVCACTDYKVWSY</sequence>
<dbReference type="EMBL" id="ABEU02000020">
    <property type="protein sequence ID" value="PNR33207.1"/>
    <property type="molecule type" value="Genomic_DNA"/>
</dbReference>
<dbReference type="Proteomes" id="UP000006727">
    <property type="component" value="Chromosome 20"/>
</dbReference>
<evidence type="ECO:0000313" key="3">
    <source>
        <dbReference type="Proteomes" id="UP000006727"/>
    </source>
</evidence>
<dbReference type="EnsemblPlants" id="Pp3c20_15405V3.1">
    <property type="protein sequence ID" value="PAC:32946783.CDS.1"/>
    <property type="gene ID" value="Pp3c20_15405"/>
</dbReference>
<gene>
    <name evidence="1" type="ORF">PHYPA_025150</name>
</gene>
<accession>A0A2K1IVA1</accession>
<keyword evidence="3" id="KW-1185">Reference proteome</keyword>
<reference evidence="1 3" key="2">
    <citation type="journal article" date="2018" name="Plant J.">
        <title>The Physcomitrella patens chromosome-scale assembly reveals moss genome structure and evolution.</title>
        <authorList>
            <person name="Lang D."/>
            <person name="Ullrich K.K."/>
            <person name="Murat F."/>
            <person name="Fuchs J."/>
            <person name="Jenkins J."/>
            <person name="Haas F.B."/>
            <person name="Piednoel M."/>
            <person name="Gundlach H."/>
            <person name="Van Bel M."/>
            <person name="Meyberg R."/>
            <person name="Vives C."/>
            <person name="Morata J."/>
            <person name="Symeonidi A."/>
            <person name="Hiss M."/>
            <person name="Muchero W."/>
            <person name="Kamisugi Y."/>
            <person name="Saleh O."/>
            <person name="Blanc G."/>
            <person name="Decker E.L."/>
            <person name="van Gessel N."/>
            <person name="Grimwood J."/>
            <person name="Hayes R.D."/>
            <person name="Graham S.W."/>
            <person name="Gunter L.E."/>
            <person name="McDaniel S.F."/>
            <person name="Hoernstein S.N.W."/>
            <person name="Larsson A."/>
            <person name="Li F.W."/>
            <person name="Perroud P.F."/>
            <person name="Phillips J."/>
            <person name="Ranjan P."/>
            <person name="Rokshar D.S."/>
            <person name="Rothfels C.J."/>
            <person name="Schneider L."/>
            <person name="Shu S."/>
            <person name="Stevenson D.W."/>
            <person name="Thummler F."/>
            <person name="Tillich M."/>
            <person name="Villarreal Aguilar J.C."/>
            <person name="Widiez T."/>
            <person name="Wong G.K."/>
            <person name="Wymore A."/>
            <person name="Zhang Y."/>
            <person name="Zimmer A.D."/>
            <person name="Quatrano R.S."/>
            <person name="Mayer K.F.X."/>
            <person name="Goodstein D."/>
            <person name="Casacuberta J.M."/>
            <person name="Vandepoele K."/>
            <person name="Reski R."/>
            <person name="Cuming A.C."/>
            <person name="Tuskan G.A."/>
            <person name="Maumus F."/>
            <person name="Salse J."/>
            <person name="Schmutz J."/>
            <person name="Rensing S.A."/>
        </authorList>
    </citation>
    <scope>NUCLEOTIDE SEQUENCE [LARGE SCALE GENOMIC DNA]</scope>
    <source>
        <strain evidence="2 3">cv. Gransden 2004</strain>
    </source>
</reference>
<proteinExistence type="predicted"/>
<dbReference type="Gramene" id="Pp3c20_15405V3.1">
    <property type="protein sequence ID" value="PAC:32946783.CDS.1"/>
    <property type="gene ID" value="Pp3c20_15405"/>
</dbReference>
<evidence type="ECO:0000313" key="2">
    <source>
        <dbReference type="EnsemblPlants" id="PAC:32946783.CDS.1"/>
    </source>
</evidence>